<sequence length="353" mass="37415">MKTGLSTSVALHVVVIGLGLVSLSSPQPMELGAVESFPVDIVPMEEVSQSVRGERTAPVAERPAPVPTTRPDDVPEAQEVGDNKVDLTTPPTPDPRPREVEVAAAPPPSETPTPTPEPVPEPEPAPAPQPEPEPVPTTEVAPQPQPPQEVAPDPVPEQVTEAPAPAPDVAALPTSAPVPQARPQPPQAQAARTPERREPDRQPQQPRRESASSESSEKSVEDQVAALLNRDRASGGGAKRSQEQASLGGRQTTGAKLSQSEEDAIRRQLVACWNVPAGAVGASDLKVTVSFKLDPSGTLQGSPTVDKPSGDRTFDDSALRAVRLCNQRGFQLPSDKYDAWAEVTVNFDPRDMF</sequence>
<dbReference type="AlphaFoldDB" id="A0A1I3R055"/>
<name>A0A1I3R055_9HYPH</name>
<protein>
    <submittedName>
        <fullName evidence="6">TonB family C-terminal domain-containing protein</fullName>
    </submittedName>
</protein>
<keyword evidence="2" id="KW-0812">Transmembrane</keyword>
<feature type="compositionally biased region" description="Basic and acidic residues" evidence="5">
    <location>
        <begin position="193"/>
        <end position="221"/>
    </location>
</feature>
<dbReference type="GO" id="GO:0016020">
    <property type="term" value="C:membrane"/>
    <property type="evidence" value="ECO:0007669"/>
    <property type="project" value="UniProtKB-SubCell"/>
</dbReference>
<organism evidence="6 7">
    <name type="scientific">Aquamicrobium aerolatum DSM 21857</name>
    <dbReference type="NCBI Taxonomy" id="1121003"/>
    <lineage>
        <taxon>Bacteria</taxon>
        <taxon>Pseudomonadati</taxon>
        <taxon>Pseudomonadota</taxon>
        <taxon>Alphaproteobacteria</taxon>
        <taxon>Hyphomicrobiales</taxon>
        <taxon>Phyllobacteriaceae</taxon>
        <taxon>Aerobium</taxon>
    </lineage>
</organism>
<feature type="compositionally biased region" description="Low complexity" evidence="5">
    <location>
        <begin position="156"/>
        <end position="179"/>
    </location>
</feature>
<dbReference type="NCBIfam" id="TIGR01352">
    <property type="entry name" value="tonB_Cterm"/>
    <property type="match status" value="1"/>
</dbReference>
<comment type="subcellular location">
    <subcellularLocation>
        <location evidence="1">Membrane</location>
        <topology evidence="1">Single-pass membrane protein</topology>
    </subcellularLocation>
</comment>
<dbReference type="RefSeq" id="WP_091523558.1">
    <property type="nucleotide sequence ID" value="NZ_FORF01000017.1"/>
</dbReference>
<proteinExistence type="predicted"/>
<feature type="compositionally biased region" description="Pro residues" evidence="5">
    <location>
        <begin position="143"/>
        <end position="155"/>
    </location>
</feature>
<accession>A0A1I3R055</accession>
<keyword evidence="3" id="KW-1133">Transmembrane helix</keyword>
<evidence type="ECO:0000256" key="4">
    <source>
        <dbReference type="ARBA" id="ARBA00023136"/>
    </source>
</evidence>
<dbReference type="Gene3D" id="3.30.1150.10">
    <property type="match status" value="1"/>
</dbReference>
<dbReference type="SUPFAM" id="SSF74653">
    <property type="entry name" value="TolA/TonB C-terminal domain"/>
    <property type="match status" value="1"/>
</dbReference>
<dbReference type="Proteomes" id="UP000242763">
    <property type="component" value="Unassembled WGS sequence"/>
</dbReference>
<dbReference type="PRINTS" id="PR01217">
    <property type="entry name" value="PRICHEXTENSN"/>
</dbReference>
<evidence type="ECO:0000256" key="2">
    <source>
        <dbReference type="ARBA" id="ARBA00022692"/>
    </source>
</evidence>
<dbReference type="Pfam" id="PF13103">
    <property type="entry name" value="TonB_2"/>
    <property type="match status" value="1"/>
</dbReference>
<feature type="compositionally biased region" description="Pro residues" evidence="5">
    <location>
        <begin position="105"/>
        <end position="135"/>
    </location>
</feature>
<evidence type="ECO:0000313" key="6">
    <source>
        <dbReference type="EMBL" id="SFJ38787.1"/>
    </source>
</evidence>
<evidence type="ECO:0000256" key="1">
    <source>
        <dbReference type="ARBA" id="ARBA00004167"/>
    </source>
</evidence>
<dbReference type="OrthoDB" id="7161229at2"/>
<keyword evidence="4" id="KW-0472">Membrane</keyword>
<keyword evidence="7" id="KW-1185">Reference proteome</keyword>
<dbReference type="STRING" id="1121003.SAMN03080618_02818"/>
<dbReference type="EMBL" id="FORF01000017">
    <property type="protein sequence ID" value="SFJ38787.1"/>
    <property type="molecule type" value="Genomic_DNA"/>
</dbReference>
<gene>
    <name evidence="6" type="ORF">SAMN03080618_02818</name>
</gene>
<reference evidence="7" key="1">
    <citation type="submission" date="2016-10" db="EMBL/GenBank/DDBJ databases">
        <authorList>
            <person name="Varghese N."/>
            <person name="Submissions S."/>
        </authorList>
    </citation>
    <scope>NUCLEOTIDE SEQUENCE [LARGE SCALE GENOMIC DNA]</scope>
    <source>
        <strain evidence="7">DSM 21857</strain>
    </source>
</reference>
<evidence type="ECO:0000256" key="3">
    <source>
        <dbReference type="ARBA" id="ARBA00022989"/>
    </source>
</evidence>
<feature type="compositionally biased region" description="Polar residues" evidence="5">
    <location>
        <begin position="243"/>
        <end position="258"/>
    </location>
</feature>
<evidence type="ECO:0000313" key="7">
    <source>
        <dbReference type="Proteomes" id="UP000242763"/>
    </source>
</evidence>
<feature type="region of interest" description="Disordered" evidence="5">
    <location>
        <begin position="48"/>
        <end position="261"/>
    </location>
</feature>
<evidence type="ECO:0000256" key="5">
    <source>
        <dbReference type="SAM" id="MobiDB-lite"/>
    </source>
</evidence>
<dbReference type="InterPro" id="IPR006260">
    <property type="entry name" value="TonB/TolA_C"/>
</dbReference>